<evidence type="ECO:0000313" key="3">
    <source>
        <dbReference type="RefSeq" id="XP_034248109.1"/>
    </source>
</evidence>
<dbReference type="KEGG" id="tpal:117649432"/>
<dbReference type="PANTHER" id="PTHR31101">
    <property type="entry name" value="UPF0547 PROTEIN C16ORF87"/>
    <property type="match status" value="1"/>
</dbReference>
<organism evidence="4">
    <name type="scientific">Thrips palmi</name>
    <name type="common">Melon thrips</name>
    <dbReference type="NCBI Taxonomy" id="161013"/>
    <lineage>
        <taxon>Eukaryota</taxon>
        <taxon>Metazoa</taxon>
        <taxon>Ecdysozoa</taxon>
        <taxon>Arthropoda</taxon>
        <taxon>Hexapoda</taxon>
        <taxon>Insecta</taxon>
        <taxon>Pterygota</taxon>
        <taxon>Neoptera</taxon>
        <taxon>Paraneoptera</taxon>
        <taxon>Thysanoptera</taxon>
        <taxon>Terebrantia</taxon>
        <taxon>Thripoidea</taxon>
        <taxon>Thripidae</taxon>
        <taxon>Thrips</taxon>
    </lineage>
</organism>
<name>A0A6P8ZSU4_THRPL</name>
<feature type="compositionally biased region" description="Basic and acidic residues" evidence="1">
    <location>
        <begin position="89"/>
        <end position="100"/>
    </location>
</feature>
<dbReference type="InterPro" id="IPR040246">
    <property type="entry name" value="C16orf87-like"/>
</dbReference>
<dbReference type="GeneID" id="117649432"/>
<dbReference type="AlphaFoldDB" id="A0A6P8ZSU4"/>
<sequence>MPPKNKMTTKVCPDCDTPCAVACKTCTCGYSFYQARRSDGAQASASTSSAGDQTEQDGVRQRRTQRIKEKPNYYDATEFMKEKRKRRRRNDDQYELRRANEPAAPSGASGALKRRKKRKGRGAAKEEEEEEEVVLPIGSAPERVAQCAVILADINRRIQSSAVRVR</sequence>
<evidence type="ECO:0000256" key="1">
    <source>
        <dbReference type="SAM" id="MobiDB-lite"/>
    </source>
</evidence>
<gene>
    <name evidence="3 4" type="primary">LOC117649432</name>
</gene>
<evidence type="ECO:0000313" key="4">
    <source>
        <dbReference type="RefSeq" id="XP_034248111.1"/>
    </source>
</evidence>
<feature type="region of interest" description="Disordered" evidence="1">
    <location>
        <begin position="38"/>
        <end position="134"/>
    </location>
</feature>
<protein>
    <submittedName>
        <fullName evidence="3 4">UPF0547 protein C16orf87 homolog isoform X1</fullName>
    </submittedName>
</protein>
<evidence type="ECO:0000313" key="2">
    <source>
        <dbReference type="Proteomes" id="UP000515158"/>
    </source>
</evidence>
<dbReference type="RefSeq" id="XP_034248111.1">
    <property type="nucleotide sequence ID" value="XM_034392220.1"/>
</dbReference>
<dbReference type="RefSeq" id="XP_034248109.1">
    <property type="nucleotide sequence ID" value="XM_034392218.1"/>
</dbReference>
<dbReference type="Proteomes" id="UP000515158">
    <property type="component" value="Unplaced"/>
</dbReference>
<accession>A0A6P8ZSU4</accession>
<dbReference type="OrthoDB" id="5981040at2759"/>
<proteinExistence type="predicted"/>
<reference evidence="3 4" key="1">
    <citation type="submission" date="2025-04" db="UniProtKB">
        <authorList>
            <consortium name="RefSeq"/>
        </authorList>
    </citation>
    <scope>IDENTIFICATION</scope>
    <source>
        <tissue evidence="3 4">Total insect</tissue>
    </source>
</reference>
<feature type="compositionally biased region" description="Basic residues" evidence="1">
    <location>
        <begin position="112"/>
        <end position="122"/>
    </location>
</feature>
<keyword evidence="2" id="KW-1185">Reference proteome</keyword>
<feature type="compositionally biased region" description="Low complexity" evidence="1">
    <location>
        <begin position="40"/>
        <end position="53"/>
    </location>
</feature>